<sequence>MRRGPVTGPRFLGLSVLAFSLAASAVAEVRPVPFKSYLIDRLSYGVYCADPPVALEEAPGTAAGVVNVVPGLPEFRVETTVVPAEIGIAFGLVVEPRAGVVLDPVTVTITHPPYPDSGVEVEQWITVIEGPSLVGFAFELESELVTGRWSFEGAQGEELLFVIEFDVVPPAMLPDLVQGCGGAMLS</sequence>
<dbReference type="InterPro" id="IPR024331">
    <property type="entry name" value="DUF3859"/>
</dbReference>
<proteinExistence type="predicted"/>
<feature type="chain" id="PRO_5041400130" description="DUF3859 domain-containing protein" evidence="1">
    <location>
        <begin position="28"/>
        <end position="186"/>
    </location>
</feature>
<evidence type="ECO:0000313" key="4">
    <source>
        <dbReference type="Proteomes" id="UP001337723"/>
    </source>
</evidence>
<dbReference type="KEGG" id="rmai:MACH21_30730"/>
<accession>A0AA48KP81</accession>
<feature type="domain" description="DUF3859" evidence="2">
    <location>
        <begin position="38"/>
        <end position="167"/>
    </location>
</feature>
<dbReference type="AlphaFoldDB" id="A0AA48KP81"/>
<feature type="signal peptide" evidence="1">
    <location>
        <begin position="1"/>
        <end position="27"/>
    </location>
</feature>
<dbReference type="Gene3D" id="2.60.40.2390">
    <property type="match status" value="1"/>
</dbReference>
<protein>
    <recommendedName>
        <fullName evidence="2">DUF3859 domain-containing protein</fullName>
    </recommendedName>
</protein>
<gene>
    <name evidence="3" type="ORF">MACH21_30730</name>
</gene>
<keyword evidence="4" id="KW-1185">Reference proteome</keyword>
<dbReference type="Proteomes" id="UP001337723">
    <property type="component" value="Chromosome"/>
</dbReference>
<organism evidence="3 4">
    <name type="scientific">Roseicyclus marinus</name>
    <dbReference type="NCBI Taxonomy" id="2161673"/>
    <lineage>
        <taxon>Bacteria</taxon>
        <taxon>Pseudomonadati</taxon>
        <taxon>Pseudomonadota</taxon>
        <taxon>Alphaproteobacteria</taxon>
        <taxon>Rhodobacterales</taxon>
        <taxon>Roseobacteraceae</taxon>
        <taxon>Roseicyclus</taxon>
    </lineage>
</organism>
<evidence type="ECO:0000313" key="3">
    <source>
        <dbReference type="EMBL" id="BDW86896.1"/>
    </source>
</evidence>
<name>A0AA48KP81_9RHOB</name>
<reference evidence="3 4" key="1">
    <citation type="submission" date="2023-01" db="EMBL/GenBank/DDBJ databases">
        <title>Complete genome sequence of Roseicyclus marinus strain Dej080120_10.</title>
        <authorList>
            <person name="Ueki S."/>
            <person name="Maruyama F."/>
        </authorList>
    </citation>
    <scope>NUCLEOTIDE SEQUENCE [LARGE SCALE GENOMIC DNA]</scope>
    <source>
        <strain evidence="3 4">Dej080120_10</strain>
    </source>
</reference>
<dbReference type="Pfam" id="PF12975">
    <property type="entry name" value="DUF3859"/>
    <property type="match status" value="1"/>
</dbReference>
<dbReference type="EMBL" id="AP027266">
    <property type="protein sequence ID" value="BDW86896.1"/>
    <property type="molecule type" value="Genomic_DNA"/>
</dbReference>
<evidence type="ECO:0000259" key="2">
    <source>
        <dbReference type="Pfam" id="PF12975"/>
    </source>
</evidence>
<keyword evidence="1" id="KW-0732">Signal</keyword>
<evidence type="ECO:0000256" key="1">
    <source>
        <dbReference type="SAM" id="SignalP"/>
    </source>
</evidence>